<evidence type="ECO:0000256" key="1">
    <source>
        <dbReference type="ARBA" id="ARBA00022692"/>
    </source>
</evidence>
<evidence type="ECO:0000313" key="7">
    <source>
        <dbReference type="Proteomes" id="UP000821837"/>
    </source>
</evidence>
<feature type="region of interest" description="Disordered" evidence="4">
    <location>
        <begin position="1"/>
        <end position="107"/>
    </location>
</feature>
<feature type="transmembrane region" description="Helical" evidence="5">
    <location>
        <begin position="431"/>
        <end position="453"/>
    </location>
</feature>
<evidence type="ECO:0000256" key="3">
    <source>
        <dbReference type="ARBA" id="ARBA00023136"/>
    </source>
</evidence>
<keyword evidence="7" id="KW-1185">Reference proteome</keyword>
<dbReference type="EMBL" id="JABSTV010001255">
    <property type="protein sequence ID" value="KAH7936451.1"/>
    <property type="molecule type" value="Genomic_DNA"/>
</dbReference>
<evidence type="ECO:0008006" key="8">
    <source>
        <dbReference type="Google" id="ProtNLM"/>
    </source>
</evidence>
<gene>
    <name evidence="6" type="ORF">HPB52_023436</name>
</gene>
<feature type="compositionally biased region" description="Polar residues" evidence="4">
    <location>
        <begin position="67"/>
        <end position="90"/>
    </location>
</feature>
<feature type="transmembrane region" description="Helical" evidence="5">
    <location>
        <begin position="493"/>
        <end position="516"/>
    </location>
</feature>
<feature type="transmembrane region" description="Helical" evidence="5">
    <location>
        <begin position="148"/>
        <end position="173"/>
    </location>
</feature>
<dbReference type="AlphaFoldDB" id="A0A9D4SPB0"/>
<keyword evidence="2 5" id="KW-1133">Transmembrane helix</keyword>
<feature type="compositionally biased region" description="Basic and acidic residues" evidence="4">
    <location>
        <begin position="1"/>
        <end position="21"/>
    </location>
</feature>
<feature type="transmembrane region" description="Helical" evidence="5">
    <location>
        <begin position="465"/>
        <end position="487"/>
    </location>
</feature>
<feature type="transmembrane region" description="Helical" evidence="5">
    <location>
        <begin position="376"/>
        <end position="395"/>
    </location>
</feature>
<organism evidence="6 7">
    <name type="scientific">Rhipicephalus sanguineus</name>
    <name type="common">Brown dog tick</name>
    <name type="synonym">Ixodes sanguineus</name>
    <dbReference type="NCBI Taxonomy" id="34632"/>
    <lineage>
        <taxon>Eukaryota</taxon>
        <taxon>Metazoa</taxon>
        <taxon>Ecdysozoa</taxon>
        <taxon>Arthropoda</taxon>
        <taxon>Chelicerata</taxon>
        <taxon>Arachnida</taxon>
        <taxon>Acari</taxon>
        <taxon>Parasitiformes</taxon>
        <taxon>Ixodida</taxon>
        <taxon>Ixodoidea</taxon>
        <taxon>Ixodidae</taxon>
        <taxon>Rhipicephalinae</taxon>
        <taxon>Rhipicephalus</taxon>
        <taxon>Rhipicephalus</taxon>
    </lineage>
</organism>
<evidence type="ECO:0000313" key="6">
    <source>
        <dbReference type="EMBL" id="KAH7936451.1"/>
    </source>
</evidence>
<dbReference type="PANTHER" id="PTHR23121:SF9">
    <property type="entry name" value="SODIUM-DEPENDENT GLUCOSE TRANSPORTER 1"/>
    <property type="match status" value="1"/>
</dbReference>
<evidence type="ECO:0000256" key="4">
    <source>
        <dbReference type="SAM" id="MobiDB-lite"/>
    </source>
</evidence>
<dbReference type="Proteomes" id="UP000821837">
    <property type="component" value="Unassembled WGS sequence"/>
</dbReference>
<evidence type="ECO:0000256" key="2">
    <source>
        <dbReference type="ARBA" id="ARBA00022989"/>
    </source>
</evidence>
<reference evidence="6" key="1">
    <citation type="journal article" date="2020" name="Cell">
        <title>Large-Scale Comparative Analyses of Tick Genomes Elucidate Their Genetic Diversity and Vector Capacities.</title>
        <authorList>
            <consortium name="Tick Genome and Microbiome Consortium (TIGMIC)"/>
            <person name="Jia N."/>
            <person name="Wang J."/>
            <person name="Shi W."/>
            <person name="Du L."/>
            <person name="Sun Y."/>
            <person name="Zhan W."/>
            <person name="Jiang J.F."/>
            <person name="Wang Q."/>
            <person name="Zhang B."/>
            <person name="Ji P."/>
            <person name="Bell-Sakyi L."/>
            <person name="Cui X.M."/>
            <person name="Yuan T.T."/>
            <person name="Jiang B.G."/>
            <person name="Yang W.F."/>
            <person name="Lam T.T."/>
            <person name="Chang Q.C."/>
            <person name="Ding S.J."/>
            <person name="Wang X.J."/>
            <person name="Zhu J.G."/>
            <person name="Ruan X.D."/>
            <person name="Zhao L."/>
            <person name="Wei J.T."/>
            <person name="Ye R.Z."/>
            <person name="Que T.C."/>
            <person name="Du C.H."/>
            <person name="Zhou Y.H."/>
            <person name="Cheng J.X."/>
            <person name="Dai P.F."/>
            <person name="Guo W.B."/>
            <person name="Han X.H."/>
            <person name="Huang E.J."/>
            <person name="Li L.F."/>
            <person name="Wei W."/>
            <person name="Gao Y.C."/>
            <person name="Liu J.Z."/>
            <person name="Shao H.Z."/>
            <person name="Wang X."/>
            <person name="Wang C.C."/>
            <person name="Yang T.C."/>
            <person name="Huo Q.B."/>
            <person name="Li W."/>
            <person name="Chen H.Y."/>
            <person name="Chen S.E."/>
            <person name="Zhou L.G."/>
            <person name="Ni X.B."/>
            <person name="Tian J.H."/>
            <person name="Sheng Y."/>
            <person name="Liu T."/>
            <person name="Pan Y.S."/>
            <person name="Xia L.Y."/>
            <person name="Li J."/>
            <person name="Zhao F."/>
            <person name="Cao W.C."/>
        </authorList>
    </citation>
    <scope>NUCLEOTIDE SEQUENCE</scope>
    <source>
        <strain evidence="6">Rsan-2018</strain>
    </source>
</reference>
<comment type="caution">
    <text evidence="6">The sequence shown here is derived from an EMBL/GenBank/DDBJ whole genome shotgun (WGS) entry which is preliminary data.</text>
</comment>
<evidence type="ECO:0000256" key="5">
    <source>
        <dbReference type="SAM" id="Phobius"/>
    </source>
</evidence>
<feature type="transmembrane region" description="Helical" evidence="5">
    <location>
        <begin position="180"/>
        <end position="201"/>
    </location>
</feature>
<protein>
    <recommendedName>
        <fullName evidence="8">Sodium-dependent glucose transporter 1-like</fullName>
    </recommendedName>
</protein>
<name>A0A9D4SPB0_RHISA</name>
<dbReference type="VEuPathDB" id="VectorBase:RSAN_054695"/>
<feature type="transmembrane region" description="Helical" evidence="5">
    <location>
        <begin position="340"/>
        <end position="370"/>
    </location>
</feature>
<dbReference type="PANTHER" id="PTHR23121">
    <property type="entry name" value="SODIUM-DEPENDENT GLUCOSE TRANSPORTER 1"/>
    <property type="match status" value="1"/>
</dbReference>
<proteinExistence type="predicted"/>
<keyword evidence="3 5" id="KW-0472">Membrane</keyword>
<accession>A0A9D4SPB0</accession>
<feature type="transmembrane region" description="Helical" evidence="5">
    <location>
        <begin position="407"/>
        <end position="425"/>
    </location>
</feature>
<dbReference type="InterPro" id="IPR036259">
    <property type="entry name" value="MFS_trans_sf"/>
</dbReference>
<feature type="transmembrane region" description="Helical" evidence="5">
    <location>
        <begin position="297"/>
        <end position="319"/>
    </location>
</feature>
<sequence>MAESRDAGNEERPMITHEPDAQVKATQTTPHASTPPSPGEESSPTEHKSPFAPPPTAAVSVMPRRSQPWTPTVTSPRVQTKAGSATTAAQSPPRKSATVADVTSPELHRKEPLECAPFGEERPIRTGMYYALFGPTVQDMAVTLDVGLFRVLFLLTARGVGYFFGAISGGVLLRPVNPQVLLVVLDLFLAMACLGVSYFGTLFQSELLFGLGGFALGAINIVGVLWMSALWREASGFLLQTLSFMHCMGCTLAPMLGEPFLTQRSVLQPPSDMPPAVERELAYLTSLEDKDFVYVAYAYWAVALYVFVVVFLVLVAYLVDPRHQDLRVMETQCPVEPCSGIVVVLFLYLFASVAMEIIYSQLIAAFALLLGHNKTVASYLTSAFWAAFTTVRGVSMIWLQQHGSFNVLLLCNIFLVALTGLNSVLGHHTRVMWIGTALAGAGMAPVMPSTLLLLHDYSGVSLGRFTLAVLAVGASSAFAPICLGAELESEPMLFHYALTALAGISLLLVLVGRTLVRRDEGYTPLQRADQVFPMR</sequence>
<feature type="transmembrane region" description="Helical" evidence="5">
    <location>
        <begin position="207"/>
        <end position="230"/>
    </location>
</feature>
<reference evidence="6" key="2">
    <citation type="submission" date="2021-09" db="EMBL/GenBank/DDBJ databases">
        <authorList>
            <person name="Jia N."/>
            <person name="Wang J."/>
            <person name="Shi W."/>
            <person name="Du L."/>
            <person name="Sun Y."/>
            <person name="Zhan W."/>
            <person name="Jiang J."/>
            <person name="Wang Q."/>
            <person name="Zhang B."/>
            <person name="Ji P."/>
            <person name="Sakyi L.B."/>
            <person name="Cui X."/>
            <person name="Yuan T."/>
            <person name="Jiang B."/>
            <person name="Yang W."/>
            <person name="Lam T.T.-Y."/>
            <person name="Chang Q."/>
            <person name="Ding S."/>
            <person name="Wang X."/>
            <person name="Zhu J."/>
            <person name="Ruan X."/>
            <person name="Zhao L."/>
            <person name="Wei J."/>
            <person name="Que T."/>
            <person name="Du C."/>
            <person name="Cheng J."/>
            <person name="Dai P."/>
            <person name="Han X."/>
            <person name="Huang E."/>
            <person name="Gao Y."/>
            <person name="Liu J."/>
            <person name="Shao H."/>
            <person name="Ye R."/>
            <person name="Li L."/>
            <person name="Wei W."/>
            <person name="Wang X."/>
            <person name="Wang C."/>
            <person name="Huo Q."/>
            <person name="Li W."/>
            <person name="Guo W."/>
            <person name="Chen H."/>
            <person name="Chen S."/>
            <person name="Zhou L."/>
            <person name="Zhou L."/>
            <person name="Ni X."/>
            <person name="Tian J."/>
            <person name="Zhou Y."/>
            <person name="Sheng Y."/>
            <person name="Liu T."/>
            <person name="Pan Y."/>
            <person name="Xia L."/>
            <person name="Li J."/>
            <person name="Zhao F."/>
            <person name="Cao W."/>
        </authorList>
    </citation>
    <scope>NUCLEOTIDE SEQUENCE</scope>
    <source>
        <strain evidence="6">Rsan-2018</strain>
        <tissue evidence="6">Larvae</tissue>
    </source>
</reference>
<keyword evidence="1 5" id="KW-0812">Transmembrane</keyword>
<dbReference type="SUPFAM" id="SSF103473">
    <property type="entry name" value="MFS general substrate transporter"/>
    <property type="match status" value="1"/>
</dbReference>